<comment type="catalytic activity">
    <reaction evidence="5">
        <text>L-aspartate + L-glutamine + ATP + H2O = L-asparagine + L-glutamate + AMP + diphosphate + H(+)</text>
        <dbReference type="Rhea" id="RHEA:12228"/>
        <dbReference type="ChEBI" id="CHEBI:15377"/>
        <dbReference type="ChEBI" id="CHEBI:15378"/>
        <dbReference type="ChEBI" id="CHEBI:29985"/>
        <dbReference type="ChEBI" id="CHEBI:29991"/>
        <dbReference type="ChEBI" id="CHEBI:30616"/>
        <dbReference type="ChEBI" id="CHEBI:33019"/>
        <dbReference type="ChEBI" id="CHEBI:58048"/>
        <dbReference type="ChEBI" id="CHEBI:58359"/>
        <dbReference type="ChEBI" id="CHEBI:456215"/>
        <dbReference type="EC" id="6.3.5.4"/>
    </reaction>
</comment>
<dbReference type="InterPro" id="IPR001962">
    <property type="entry name" value="Asn_synthase"/>
</dbReference>
<dbReference type="GO" id="GO:0004066">
    <property type="term" value="F:asparagine synthase (glutamine-hydrolyzing) activity"/>
    <property type="evidence" value="ECO:0007669"/>
    <property type="project" value="UniProtKB-EC"/>
</dbReference>
<evidence type="ECO:0000256" key="2">
    <source>
        <dbReference type="ARBA" id="ARBA00005752"/>
    </source>
</evidence>
<dbReference type="InterPro" id="IPR051786">
    <property type="entry name" value="ASN_synthetase/amidase"/>
</dbReference>
<gene>
    <name evidence="8" type="ORF">GSM42_14770</name>
</gene>
<evidence type="ECO:0000256" key="1">
    <source>
        <dbReference type="ARBA" id="ARBA00005187"/>
    </source>
</evidence>
<dbReference type="AlphaFoldDB" id="A0A6I4VTR1"/>
<evidence type="ECO:0000313" key="8">
    <source>
        <dbReference type="EMBL" id="MXQ54957.1"/>
    </source>
</evidence>
<dbReference type="Pfam" id="PF00733">
    <property type="entry name" value="Asn_synthase"/>
    <property type="match status" value="1"/>
</dbReference>
<feature type="site" description="Important for beta-aspartyl-AMP intermediate formation" evidence="6">
    <location>
        <position position="256"/>
    </location>
</feature>
<dbReference type="EMBL" id="WUUL01000010">
    <property type="protein sequence ID" value="MXQ54957.1"/>
    <property type="molecule type" value="Genomic_DNA"/>
</dbReference>
<proteinExistence type="inferred from homology"/>
<dbReference type="SUPFAM" id="SSF52402">
    <property type="entry name" value="Adenine nucleotide alpha hydrolases-like"/>
    <property type="match status" value="1"/>
</dbReference>
<accession>A0A6I4VTR1</accession>
<keyword evidence="4" id="KW-0061">Asparagine biosynthesis</keyword>
<protein>
    <recommendedName>
        <fullName evidence="3">asparagine synthase (glutamine-hydrolyzing)</fullName>
        <ecNumber evidence="3">6.3.5.4</ecNumber>
    </recommendedName>
</protein>
<dbReference type="PANTHER" id="PTHR43284:SF1">
    <property type="entry name" value="ASPARAGINE SYNTHETASE"/>
    <property type="match status" value="1"/>
</dbReference>
<dbReference type="PIRSF" id="PIRSF001589">
    <property type="entry name" value="Asn_synthetase_glu-h"/>
    <property type="match status" value="1"/>
</dbReference>
<organism evidence="8 9">
    <name type="scientific">Shimazuella alba</name>
    <dbReference type="NCBI Taxonomy" id="2690964"/>
    <lineage>
        <taxon>Bacteria</taxon>
        <taxon>Bacillati</taxon>
        <taxon>Bacillota</taxon>
        <taxon>Bacilli</taxon>
        <taxon>Bacillales</taxon>
        <taxon>Thermoactinomycetaceae</taxon>
        <taxon>Shimazuella</taxon>
    </lineage>
</organism>
<reference evidence="8 9" key="1">
    <citation type="submission" date="2019-12" db="EMBL/GenBank/DDBJ databases">
        <title>Whole-genome analyses of novel actinobacteria.</title>
        <authorList>
            <person name="Sahin N."/>
            <person name="Saygin H."/>
        </authorList>
    </citation>
    <scope>NUCLEOTIDE SEQUENCE [LARGE SCALE GENOMIC DNA]</scope>
    <source>
        <strain evidence="8 9">KC615</strain>
    </source>
</reference>
<name>A0A6I4VTR1_9BACL</name>
<evidence type="ECO:0000256" key="4">
    <source>
        <dbReference type="ARBA" id="ARBA00022888"/>
    </source>
</evidence>
<comment type="caution">
    <text evidence="8">The sequence shown here is derived from an EMBL/GenBank/DDBJ whole genome shotgun (WGS) entry which is preliminary data.</text>
</comment>
<dbReference type="PANTHER" id="PTHR43284">
    <property type="entry name" value="ASPARAGINE SYNTHETASE (GLUTAMINE-HYDROLYZING)"/>
    <property type="match status" value="1"/>
</dbReference>
<dbReference type="GO" id="GO:0006529">
    <property type="term" value="P:asparagine biosynthetic process"/>
    <property type="evidence" value="ECO:0007669"/>
    <property type="project" value="UniProtKB-KW"/>
</dbReference>
<dbReference type="Proteomes" id="UP000430692">
    <property type="component" value="Unassembled WGS sequence"/>
</dbReference>
<dbReference type="InterPro" id="IPR029055">
    <property type="entry name" value="Ntn_hydrolases_N"/>
</dbReference>
<evidence type="ECO:0000313" key="9">
    <source>
        <dbReference type="Proteomes" id="UP000430692"/>
    </source>
</evidence>
<sequence>MKFDKNAIINQKGMFSFLLYNRETKELNLFRSLTANPVFYYQDAEILIISNKLQSFKRFSNDLNEEYFRLYLNTELTETEHSPYKGVRRLLPGHQLSKKKGFALKLNKFWSMSLMESRSSEEYIEIFSEVMKEILQDYVRDQKSFACELSGGLDSSSICCLADQLRNEKSSFYGYTYIFDRLSDGSSNKETVDIIYQNTNLIPNYLNLSNYWSFKDTKKDIVYYDEPSQLILNYAMFRDLHLAAKQNGSTIVLSGEGGDELLCSSSHYLRDLLFQGDYKRLFYDLLRLAAKHKQPIWKTFGTHVFPSLLTNKLKYKFESKFNNQTWQNTGFYLTWYNTPSWIGEKLKKISYQEVESERKRIRDSRIRSNYLRENFERLLLINPCTWIDTNISKPLDMTRVYPFRDQRMIEFVFSIPSLDQLDFSHKKRCIREGFKNVVPQEILTNPDKSNFVEIFRKGFYKEANFINELIQMSRADAFGWIKKEKLQHAIDKFKYGFNDEFGLISKTLGLEIWLRHQGY</sequence>
<comment type="pathway">
    <text evidence="1">Amino-acid biosynthesis; L-asparagine biosynthesis; L-asparagine from L-aspartate (L-Gln route): step 1/1.</text>
</comment>
<dbReference type="SUPFAM" id="SSF56235">
    <property type="entry name" value="N-terminal nucleophile aminohydrolases (Ntn hydrolases)"/>
    <property type="match status" value="1"/>
</dbReference>
<comment type="similarity">
    <text evidence="2">Belongs to the asparagine synthetase family.</text>
</comment>
<dbReference type="Gene3D" id="3.40.50.620">
    <property type="entry name" value="HUPs"/>
    <property type="match status" value="1"/>
</dbReference>
<evidence type="ECO:0000259" key="7">
    <source>
        <dbReference type="Pfam" id="PF00733"/>
    </source>
</evidence>
<dbReference type="Gene3D" id="3.60.20.10">
    <property type="entry name" value="Glutamine Phosphoribosylpyrophosphate, subunit 1, domain 1"/>
    <property type="match status" value="1"/>
</dbReference>
<keyword evidence="9" id="KW-1185">Reference proteome</keyword>
<dbReference type="EC" id="6.3.5.4" evidence="3"/>
<evidence type="ECO:0000256" key="6">
    <source>
        <dbReference type="PIRSR" id="PIRSR001589-3"/>
    </source>
</evidence>
<feature type="domain" description="Asparagine synthetase" evidence="7">
    <location>
        <begin position="132"/>
        <end position="515"/>
    </location>
</feature>
<evidence type="ECO:0000256" key="3">
    <source>
        <dbReference type="ARBA" id="ARBA00012737"/>
    </source>
</evidence>
<keyword evidence="4" id="KW-0028">Amino-acid biosynthesis</keyword>
<evidence type="ECO:0000256" key="5">
    <source>
        <dbReference type="ARBA" id="ARBA00048741"/>
    </source>
</evidence>
<dbReference type="InterPro" id="IPR014729">
    <property type="entry name" value="Rossmann-like_a/b/a_fold"/>
</dbReference>
<dbReference type="InterPro" id="IPR006426">
    <property type="entry name" value="Asn_synth_AEB"/>
</dbReference>